<feature type="domain" description="HTH luxR-type" evidence="2">
    <location>
        <begin position="159"/>
        <end position="224"/>
    </location>
</feature>
<dbReference type="GO" id="GO:0006355">
    <property type="term" value="P:regulation of DNA-templated transcription"/>
    <property type="evidence" value="ECO:0007669"/>
    <property type="project" value="InterPro"/>
</dbReference>
<dbReference type="AlphaFoldDB" id="A0A0F9S7B8"/>
<dbReference type="Gene3D" id="3.40.50.2300">
    <property type="match status" value="1"/>
</dbReference>
<dbReference type="PANTHER" id="PTHR43214">
    <property type="entry name" value="TWO-COMPONENT RESPONSE REGULATOR"/>
    <property type="match status" value="1"/>
</dbReference>
<dbReference type="PROSITE" id="PS50043">
    <property type="entry name" value="HTH_LUXR_2"/>
    <property type="match status" value="1"/>
</dbReference>
<dbReference type="CDD" id="cd06170">
    <property type="entry name" value="LuxR_C_like"/>
    <property type="match status" value="1"/>
</dbReference>
<dbReference type="InterPro" id="IPR016032">
    <property type="entry name" value="Sig_transdc_resp-reg_C-effctor"/>
</dbReference>
<dbReference type="GO" id="GO:0003677">
    <property type="term" value="F:DNA binding"/>
    <property type="evidence" value="ECO:0007669"/>
    <property type="project" value="UniProtKB-KW"/>
</dbReference>
<dbReference type="InterPro" id="IPR036388">
    <property type="entry name" value="WH-like_DNA-bd_sf"/>
</dbReference>
<protein>
    <recommendedName>
        <fullName evidence="2">HTH luxR-type domain-containing protein</fullName>
    </recommendedName>
</protein>
<organism evidence="3">
    <name type="scientific">marine sediment metagenome</name>
    <dbReference type="NCBI Taxonomy" id="412755"/>
    <lineage>
        <taxon>unclassified sequences</taxon>
        <taxon>metagenomes</taxon>
        <taxon>ecological metagenomes</taxon>
    </lineage>
</organism>
<reference evidence="3" key="1">
    <citation type="journal article" date="2015" name="Nature">
        <title>Complex archaea that bridge the gap between prokaryotes and eukaryotes.</title>
        <authorList>
            <person name="Spang A."/>
            <person name="Saw J.H."/>
            <person name="Jorgensen S.L."/>
            <person name="Zaremba-Niedzwiedzka K."/>
            <person name="Martijn J."/>
            <person name="Lind A.E."/>
            <person name="van Eijk R."/>
            <person name="Schleper C."/>
            <person name="Guy L."/>
            <person name="Ettema T.J."/>
        </authorList>
    </citation>
    <scope>NUCLEOTIDE SEQUENCE</scope>
</reference>
<dbReference type="EMBL" id="LAZR01002222">
    <property type="protein sequence ID" value="KKN32886.1"/>
    <property type="molecule type" value="Genomic_DNA"/>
</dbReference>
<dbReference type="InterPro" id="IPR039420">
    <property type="entry name" value="WalR-like"/>
</dbReference>
<sequence length="224" mass="24649">MMFKDATIIPELSPTSVCIAIPNEAACNAIAMHLPAHYVSISCYSLADLLENISTSQPAIILCHDDLMTGEQKASVSSIKEASQNARILVLGVGRTMEGQIALLKQGARGYFDNNLSPEKLHFAMHAILNGEVWVERYVISSLIDELTHVAIPEISPEQKQSLASLSPKEIEVAMLVSHGSTNKMIAHKMEITERTVKAHLTAIFQKLAIFDRLSLAILFRDLR</sequence>
<dbReference type="PROSITE" id="PS00622">
    <property type="entry name" value="HTH_LUXR_1"/>
    <property type="match status" value="1"/>
</dbReference>
<keyword evidence="1" id="KW-0238">DNA-binding</keyword>
<dbReference type="SUPFAM" id="SSF52172">
    <property type="entry name" value="CheY-like"/>
    <property type="match status" value="1"/>
</dbReference>
<dbReference type="InterPro" id="IPR011006">
    <property type="entry name" value="CheY-like_superfamily"/>
</dbReference>
<dbReference type="SMART" id="SM00421">
    <property type="entry name" value="HTH_LUXR"/>
    <property type="match status" value="1"/>
</dbReference>
<dbReference type="InterPro" id="IPR000792">
    <property type="entry name" value="Tscrpt_reg_LuxR_C"/>
</dbReference>
<dbReference type="Gene3D" id="1.10.10.10">
    <property type="entry name" value="Winged helix-like DNA-binding domain superfamily/Winged helix DNA-binding domain"/>
    <property type="match status" value="1"/>
</dbReference>
<evidence type="ECO:0000313" key="3">
    <source>
        <dbReference type="EMBL" id="KKN32886.1"/>
    </source>
</evidence>
<name>A0A0F9S7B8_9ZZZZ</name>
<gene>
    <name evidence="3" type="ORF">LCGC14_0809400</name>
</gene>
<dbReference type="PANTHER" id="PTHR43214:SF38">
    <property type="entry name" value="NITRATE_NITRITE RESPONSE REGULATOR PROTEIN NARL"/>
    <property type="match status" value="1"/>
</dbReference>
<evidence type="ECO:0000259" key="2">
    <source>
        <dbReference type="PROSITE" id="PS50043"/>
    </source>
</evidence>
<proteinExistence type="predicted"/>
<dbReference type="SUPFAM" id="SSF46894">
    <property type="entry name" value="C-terminal effector domain of the bipartite response regulators"/>
    <property type="match status" value="1"/>
</dbReference>
<evidence type="ECO:0000256" key="1">
    <source>
        <dbReference type="ARBA" id="ARBA00023125"/>
    </source>
</evidence>
<comment type="caution">
    <text evidence="3">The sequence shown here is derived from an EMBL/GenBank/DDBJ whole genome shotgun (WGS) entry which is preliminary data.</text>
</comment>
<accession>A0A0F9S7B8</accession>
<dbReference type="Pfam" id="PF00196">
    <property type="entry name" value="GerE"/>
    <property type="match status" value="1"/>
</dbReference>
<dbReference type="PRINTS" id="PR00038">
    <property type="entry name" value="HTHLUXR"/>
</dbReference>